<feature type="domain" description="Tyrosine-protein kinase ephrin type A/B receptor-like" evidence="1">
    <location>
        <begin position="523"/>
        <end position="570"/>
    </location>
</feature>
<dbReference type="InterPro" id="IPR052918">
    <property type="entry name" value="Motility_Chemotaxis_Reg"/>
</dbReference>
<protein>
    <submittedName>
        <fullName evidence="3">Cell surface glycoprotein (S-layer protein)-like protein</fullName>
    </submittedName>
</protein>
<dbReference type="Pfam" id="PF06739">
    <property type="entry name" value="SBBP"/>
    <property type="match status" value="1"/>
</dbReference>
<sequence>MKEIYQKEIKISSNYQTFSKGINNQNYQTGLQTYSEIIYSNVYPNIDLHFFISNSNNLKNIGIKAISYLNGKSIITGYTNSIDFPITDGSYNQSTNIQGNFDIFVLKMNEFGNETEWSIVFGTSLNEYPSDIQLDSQGNPIITGYTEKSFKNNASDEDIFPTSINAYKKECTSQQESGFVTKFNSSGESIIWSTLLCGESAVHSNGIELDSNDNIFIIGQTNGYFPEENQTKCDFKGFYDGFICELKNNGEELIETRCFGGIYDDIPMSLKYYEEKEYIAITGYTKSQDFPTNSTVIQPIFSGSTSYSNCFIMKINSNNLEIEWSTFLGDISNDYCYSIDIDKTNNTIWVGGETSSFYFPTTPDAYQKELSGLINGIFFRINEYGNSLLYSSFYVAQIGKFSQINSLKIDTLERIIISGSGTLPDLENIIYNFGIGGFFVIFDKFGKENLGNVSIGGIINQIYVDEENNPIITGYSINSLITTNGSYQEESGGNKDCILIRIKNCQAGYSGISWSECIECLAGTYSTGGSNECLECNYGEYSEQNGSSSCSKCLSGTFNNKTGQNSSESCIPCLSGYYSNEGWKYCLECFEGTISNENKSECISCYNGSYSNENHTECINCSAGYYSNENHTGCISCSSGYYSNEGSGECIGCPAGTYNPKTTQTSEECCIECEDGKFNPFIGKSYCEYCEPGTHPNEDKTQCLENPPISSSFILLSSFPFFFFSFSKNNLISF</sequence>
<proteinExistence type="predicted"/>
<dbReference type="AlphaFoldDB" id="A0A9Q0LV22"/>
<evidence type="ECO:0000313" key="4">
    <source>
        <dbReference type="Proteomes" id="UP001149090"/>
    </source>
</evidence>
<keyword evidence="4" id="KW-1185">Reference proteome</keyword>
<reference evidence="3" key="1">
    <citation type="submission" date="2022-10" db="EMBL/GenBank/DDBJ databases">
        <title>Novel sulphate-reducing endosymbionts in the free-living metamonad Anaeramoeba.</title>
        <authorList>
            <person name="Jerlstrom-Hultqvist J."/>
            <person name="Cepicka I."/>
            <person name="Gallot-Lavallee L."/>
            <person name="Salas-Leiva D."/>
            <person name="Curtis B.A."/>
            <person name="Zahonova K."/>
            <person name="Pipaliya S."/>
            <person name="Dacks J."/>
            <person name="Roger A.J."/>
        </authorList>
    </citation>
    <scope>NUCLEOTIDE SEQUENCE</scope>
    <source>
        <strain evidence="3">BMAN</strain>
    </source>
</reference>
<evidence type="ECO:0000259" key="1">
    <source>
        <dbReference type="Pfam" id="PF07699"/>
    </source>
</evidence>
<dbReference type="SMART" id="SM01411">
    <property type="entry name" value="Ephrin_rec_like"/>
    <property type="match status" value="4"/>
</dbReference>
<evidence type="ECO:0000313" key="3">
    <source>
        <dbReference type="EMBL" id="KAJ5079547.1"/>
    </source>
</evidence>
<dbReference type="Proteomes" id="UP001149090">
    <property type="component" value="Unassembled WGS sequence"/>
</dbReference>
<dbReference type="EMBL" id="JAPDFW010000027">
    <property type="protein sequence ID" value="KAJ5079547.1"/>
    <property type="molecule type" value="Genomic_DNA"/>
</dbReference>
<dbReference type="InterPro" id="IPR057708">
    <property type="entry name" value="DUF7948"/>
</dbReference>
<dbReference type="InterPro" id="IPR010620">
    <property type="entry name" value="SBBP_repeat"/>
</dbReference>
<evidence type="ECO:0000259" key="2">
    <source>
        <dbReference type="Pfam" id="PF25778"/>
    </source>
</evidence>
<name>A0A9Q0LV22_ANAIG</name>
<dbReference type="OrthoDB" id="439917at2759"/>
<gene>
    <name evidence="3" type="ORF">M0811_14416</name>
</gene>
<dbReference type="PANTHER" id="PTHR35580">
    <property type="entry name" value="CELL SURFACE GLYCOPROTEIN (S-LAYER PROTEIN)-LIKE PROTEIN"/>
    <property type="match status" value="1"/>
</dbReference>
<dbReference type="Pfam" id="PF07699">
    <property type="entry name" value="Ephrin_rec_like"/>
    <property type="match status" value="2"/>
</dbReference>
<feature type="domain" description="DUF7948" evidence="2">
    <location>
        <begin position="12"/>
        <end position="59"/>
    </location>
</feature>
<organism evidence="3 4">
    <name type="scientific">Anaeramoeba ignava</name>
    <name type="common">Anaerobic marine amoeba</name>
    <dbReference type="NCBI Taxonomy" id="1746090"/>
    <lineage>
        <taxon>Eukaryota</taxon>
        <taxon>Metamonada</taxon>
        <taxon>Anaeramoebidae</taxon>
        <taxon>Anaeramoeba</taxon>
    </lineage>
</organism>
<dbReference type="InterPro" id="IPR009030">
    <property type="entry name" value="Growth_fac_rcpt_cys_sf"/>
</dbReference>
<dbReference type="PANTHER" id="PTHR35580:SF1">
    <property type="entry name" value="PHYTASE-LIKE DOMAIN-CONTAINING PROTEIN"/>
    <property type="match status" value="1"/>
</dbReference>
<dbReference type="InterPro" id="IPR011641">
    <property type="entry name" value="Tyr-kin_ephrin_A/B_rcpt-like"/>
</dbReference>
<accession>A0A9Q0LV22</accession>
<feature type="domain" description="Tyrosine-protein kinase ephrin type A/B receptor-like" evidence="1">
    <location>
        <begin position="624"/>
        <end position="670"/>
    </location>
</feature>
<dbReference type="Gene3D" id="2.10.50.10">
    <property type="entry name" value="Tumor Necrosis Factor Receptor, subunit A, domain 2"/>
    <property type="match status" value="3"/>
</dbReference>
<dbReference type="Pfam" id="PF25778">
    <property type="entry name" value="DUF7948"/>
    <property type="match status" value="1"/>
</dbReference>
<comment type="caution">
    <text evidence="3">The sequence shown here is derived from an EMBL/GenBank/DDBJ whole genome shotgun (WGS) entry which is preliminary data.</text>
</comment>
<dbReference type="SUPFAM" id="SSF57184">
    <property type="entry name" value="Growth factor receptor domain"/>
    <property type="match status" value="1"/>
</dbReference>